<gene>
    <name evidence="2" type="ORF">Tco_0907999</name>
</gene>
<evidence type="ECO:0000313" key="3">
    <source>
        <dbReference type="Proteomes" id="UP001151760"/>
    </source>
</evidence>
<accession>A0ABQ5CM09</accession>
<feature type="compositionally biased region" description="Polar residues" evidence="1">
    <location>
        <begin position="49"/>
        <end position="68"/>
    </location>
</feature>
<comment type="caution">
    <text evidence="2">The sequence shown here is derived from an EMBL/GenBank/DDBJ whole genome shotgun (WGS) entry which is preliminary data.</text>
</comment>
<sequence length="242" mass="27215">MLTARKKFGPLPTHRLASRYPSGSSSSDSSSRHSLSDHAISDSLDDSPTAASTGPSRNRCRSPTSSVPIASPVHGTLSLVRSDLSPPPNRIRDSNSVIDLKVSSEDGYESYLEGWMLEMWLRLRLRKRSNLEKDTVEVKVDPRVGPVINDDVHESIIEDVPDHVTANGAIEVTYETLGDLVQRFHDHTVEIPWYRIFTKRQKQSQNRTKPSMRMERARENEAEGIFILNGLTRPIYWVGSAH</sequence>
<organism evidence="2 3">
    <name type="scientific">Tanacetum coccineum</name>
    <dbReference type="NCBI Taxonomy" id="301880"/>
    <lineage>
        <taxon>Eukaryota</taxon>
        <taxon>Viridiplantae</taxon>
        <taxon>Streptophyta</taxon>
        <taxon>Embryophyta</taxon>
        <taxon>Tracheophyta</taxon>
        <taxon>Spermatophyta</taxon>
        <taxon>Magnoliopsida</taxon>
        <taxon>eudicotyledons</taxon>
        <taxon>Gunneridae</taxon>
        <taxon>Pentapetalae</taxon>
        <taxon>asterids</taxon>
        <taxon>campanulids</taxon>
        <taxon>Asterales</taxon>
        <taxon>Asteraceae</taxon>
        <taxon>Asteroideae</taxon>
        <taxon>Anthemideae</taxon>
        <taxon>Anthemidinae</taxon>
        <taxon>Tanacetum</taxon>
    </lineage>
</organism>
<dbReference type="EMBL" id="BQNB010014402">
    <property type="protein sequence ID" value="GJT27724.1"/>
    <property type="molecule type" value="Genomic_DNA"/>
</dbReference>
<reference evidence="2" key="2">
    <citation type="submission" date="2022-01" db="EMBL/GenBank/DDBJ databases">
        <authorList>
            <person name="Yamashiro T."/>
            <person name="Shiraishi A."/>
            <person name="Satake H."/>
            <person name="Nakayama K."/>
        </authorList>
    </citation>
    <scope>NUCLEOTIDE SEQUENCE</scope>
</reference>
<feature type="compositionally biased region" description="Basic and acidic residues" evidence="1">
    <location>
        <begin position="30"/>
        <end position="40"/>
    </location>
</feature>
<dbReference type="Proteomes" id="UP001151760">
    <property type="component" value="Unassembled WGS sequence"/>
</dbReference>
<feature type="compositionally biased region" description="Low complexity" evidence="1">
    <location>
        <begin position="18"/>
        <end position="29"/>
    </location>
</feature>
<feature type="region of interest" description="Disordered" evidence="1">
    <location>
        <begin position="1"/>
        <end position="73"/>
    </location>
</feature>
<name>A0ABQ5CM09_9ASTR</name>
<proteinExistence type="predicted"/>
<evidence type="ECO:0000313" key="2">
    <source>
        <dbReference type="EMBL" id="GJT27724.1"/>
    </source>
</evidence>
<keyword evidence="3" id="KW-1185">Reference proteome</keyword>
<evidence type="ECO:0000256" key="1">
    <source>
        <dbReference type="SAM" id="MobiDB-lite"/>
    </source>
</evidence>
<reference evidence="2" key="1">
    <citation type="journal article" date="2022" name="Int. J. Mol. Sci.">
        <title>Draft Genome of Tanacetum Coccineum: Genomic Comparison of Closely Related Tanacetum-Family Plants.</title>
        <authorList>
            <person name="Yamashiro T."/>
            <person name="Shiraishi A."/>
            <person name="Nakayama K."/>
            <person name="Satake H."/>
        </authorList>
    </citation>
    <scope>NUCLEOTIDE SEQUENCE</scope>
</reference>
<protein>
    <submittedName>
        <fullName evidence="2">Uncharacterized protein</fullName>
    </submittedName>
</protein>